<organism evidence="4 5">
    <name type="scientific">Basidiobolus ranarum</name>
    <dbReference type="NCBI Taxonomy" id="34480"/>
    <lineage>
        <taxon>Eukaryota</taxon>
        <taxon>Fungi</taxon>
        <taxon>Fungi incertae sedis</taxon>
        <taxon>Zoopagomycota</taxon>
        <taxon>Entomophthoromycotina</taxon>
        <taxon>Basidiobolomycetes</taxon>
        <taxon>Basidiobolales</taxon>
        <taxon>Basidiobolaceae</taxon>
        <taxon>Basidiobolus</taxon>
    </lineage>
</organism>
<dbReference type="Proteomes" id="UP001479436">
    <property type="component" value="Unassembled WGS sequence"/>
</dbReference>
<dbReference type="CDD" id="cd01991">
    <property type="entry name" value="Asn_synthase_B_C"/>
    <property type="match status" value="1"/>
</dbReference>
<feature type="domain" description="Asparagine synthetase" evidence="3">
    <location>
        <begin position="12"/>
        <end position="148"/>
    </location>
</feature>
<comment type="caution">
    <text evidence="4">The sequence shown here is derived from an EMBL/GenBank/DDBJ whole genome shotgun (WGS) entry which is preliminary data.</text>
</comment>
<dbReference type="Pfam" id="PF00733">
    <property type="entry name" value="Asn_synthase"/>
    <property type="match status" value="1"/>
</dbReference>
<dbReference type="PANTHER" id="PTHR11772">
    <property type="entry name" value="ASPARAGINE SYNTHETASE"/>
    <property type="match status" value="1"/>
</dbReference>
<proteinExistence type="predicted"/>
<evidence type="ECO:0000313" key="4">
    <source>
        <dbReference type="EMBL" id="KAK9764327.1"/>
    </source>
</evidence>
<dbReference type="PANTHER" id="PTHR11772:SF46">
    <property type="entry name" value="ASPARAGINE SYNTHETASE DOMAIN-CONTAINING PROTEIN"/>
    <property type="match status" value="1"/>
</dbReference>
<dbReference type="EMBL" id="JASJQH010000449">
    <property type="protein sequence ID" value="KAK9764327.1"/>
    <property type="molecule type" value="Genomic_DNA"/>
</dbReference>
<reference evidence="4 5" key="1">
    <citation type="submission" date="2023-04" db="EMBL/GenBank/DDBJ databases">
        <title>Genome of Basidiobolus ranarum AG-B5.</title>
        <authorList>
            <person name="Stajich J.E."/>
            <person name="Carter-House D."/>
            <person name="Gryganskyi A."/>
        </authorList>
    </citation>
    <scope>NUCLEOTIDE SEQUENCE [LARGE SCALE GENOMIC DNA]</scope>
    <source>
        <strain evidence="4 5">AG-B5</strain>
    </source>
</reference>
<evidence type="ECO:0000259" key="3">
    <source>
        <dbReference type="Pfam" id="PF00733"/>
    </source>
</evidence>
<evidence type="ECO:0000256" key="2">
    <source>
        <dbReference type="ARBA" id="ARBA00022840"/>
    </source>
</evidence>
<keyword evidence="2" id="KW-0067">ATP-binding</keyword>
<keyword evidence="1" id="KW-0547">Nucleotide-binding</keyword>
<evidence type="ECO:0000313" key="5">
    <source>
        <dbReference type="Proteomes" id="UP001479436"/>
    </source>
</evidence>
<accession>A0ABR2WS98</accession>
<sequence>MAATQEKINLCREVFTRALERAGKSDCMLLSGGLDTSILAEFSHELGNPLGLKAGVTVKATDTATDYAYAEKVAKKCGLKYHLIDTNLESLVEEMEYCIKVFKSFDTMQLRNNVVIARAMIEAKRLGYESVCTGDGADELFGGYSFMLGMESPRFEEYSNHLANVMTFSAGPLAKELGLKLSQPFLDPEVIEFSKTLTKDEKVSMHDNFQHGKFILRQAFPDTVSVWRVKEPIEVGSGTTILPQYFNERISPEELSRQQAEILEQDKIEIRDAEQLFYYKLFKKVFGDQCPTPRFKDDPCPGCGYQLASKDKNFCYTCGKWPARPTNYE</sequence>
<dbReference type="SUPFAM" id="SSF52402">
    <property type="entry name" value="Adenine nucleotide alpha hydrolases-like"/>
    <property type="match status" value="1"/>
</dbReference>
<protein>
    <recommendedName>
        <fullName evidence="3">Asparagine synthetase domain-containing protein</fullName>
    </recommendedName>
</protein>
<dbReference type="InterPro" id="IPR050795">
    <property type="entry name" value="Asn_Synthetase"/>
</dbReference>
<evidence type="ECO:0000256" key="1">
    <source>
        <dbReference type="ARBA" id="ARBA00022741"/>
    </source>
</evidence>
<keyword evidence="5" id="KW-1185">Reference proteome</keyword>
<gene>
    <name evidence="4" type="ORF">K7432_008257</name>
</gene>
<dbReference type="Gene3D" id="3.40.50.620">
    <property type="entry name" value="HUPs"/>
    <property type="match status" value="1"/>
</dbReference>
<name>A0ABR2WS98_9FUNG</name>
<dbReference type="InterPro" id="IPR001962">
    <property type="entry name" value="Asn_synthase"/>
</dbReference>
<dbReference type="InterPro" id="IPR014729">
    <property type="entry name" value="Rossmann-like_a/b/a_fold"/>
</dbReference>